<feature type="domain" description="HTH hxlR-type" evidence="5">
    <location>
        <begin position="20"/>
        <end position="120"/>
    </location>
</feature>
<dbReference type="SUPFAM" id="SSF46785">
    <property type="entry name" value="Winged helix' DNA-binding domain"/>
    <property type="match status" value="1"/>
</dbReference>
<dbReference type="GO" id="GO:0003677">
    <property type="term" value="F:DNA binding"/>
    <property type="evidence" value="ECO:0007669"/>
    <property type="project" value="UniProtKB-KW"/>
</dbReference>
<dbReference type="Proteomes" id="UP001302494">
    <property type="component" value="Chromosome"/>
</dbReference>
<organism evidence="6 7">
    <name type="scientific">Candidatus Nitrospira neomarina</name>
    <dbReference type="NCBI Taxonomy" id="3020899"/>
    <lineage>
        <taxon>Bacteria</taxon>
        <taxon>Pseudomonadati</taxon>
        <taxon>Nitrospirota</taxon>
        <taxon>Nitrospiria</taxon>
        <taxon>Nitrospirales</taxon>
        <taxon>Nitrospiraceae</taxon>
        <taxon>Nitrospira</taxon>
    </lineage>
</organism>
<dbReference type="EMBL" id="CP116968">
    <property type="protein sequence ID" value="WNM60551.1"/>
    <property type="molecule type" value="Genomic_DNA"/>
</dbReference>
<reference evidence="6 7" key="1">
    <citation type="submission" date="2023-01" db="EMBL/GenBank/DDBJ databases">
        <title>Cultivation and genomic characterization of new, ubiquitous marine nitrite-oxidizing bacteria from the Nitrospirales.</title>
        <authorList>
            <person name="Mueller A.J."/>
            <person name="Daebeler A."/>
            <person name="Herbold C.W."/>
            <person name="Kirkegaard R.H."/>
            <person name="Daims H."/>
        </authorList>
    </citation>
    <scope>NUCLEOTIDE SEQUENCE [LARGE SCALE GENOMIC DNA]</scope>
    <source>
        <strain evidence="6 7">DK</strain>
    </source>
</reference>
<dbReference type="Gene3D" id="1.10.10.10">
    <property type="entry name" value="Winged helix-like DNA-binding domain superfamily/Winged helix DNA-binding domain"/>
    <property type="match status" value="1"/>
</dbReference>
<evidence type="ECO:0000313" key="6">
    <source>
        <dbReference type="EMBL" id="WNM60551.1"/>
    </source>
</evidence>
<evidence type="ECO:0000256" key="3">
    <source>
        <dbReference type="ARBA" id="ARBA00023163"/>
    </source>
</evidence>
<dbReference type="PROSITE" id="PS51118">
    <property type="entry name" value="HTH_HXLR"/>
    <property type="match status" value="1"/>
</dbReference>
<dbReference type="InterPro" id="IPR002577">
    <property type="entry name" value="HTH_HxlR"/>
</dbReference>
<gene>
    <name evidence="6" type="ORF">PQG83_12350</name>
</gene>
<dbReference type="KEGG" id="nneo:PQG83_12350"/>
<evidence type="ECO:0000256" key="2">
    <source>
        <dbReference type="ARBA" id="ARBA00023125"/>
    </source>
</evidence>
<dbReference type="AlphaFoldDB" id="A0AA96GN45"/>
<evidence type="ECO:0000256" key="4">
    <source>
        <dbReference type="SAM" id="MobiDB-lite"/>
    </source>
</evidence>
<dbReference type="InterPro" id="IPR036390">
    <property type="entry name" value="WH_DNA-bd_sf"/>
</dbReference>
<evidence type="ECO:0000313" key="7">
    <source>
        <dbReference type="Proteomes" id="UP001302494"/>
    </source>
</evidence>
<feature type="region of interest" description="Disordered" evidence="4">
    <location>
        <begin position="114"/>
        <end position="152"/>
    </location>
</feature>
<name>A0AA96GN45_9BACT</name>
<dbReference type="Pfam" id="PF01638">
    <property type="entry name" value="HxlR"/>
    <property type="match status" value="1"/>
</dbReference>
<keyword evidence="7" id="KW-1185">Reference proteome</keyword>
<accession>A0AA96GN45</accession>
<dbReference type="PANTHER" id="PTHR33204">
    <property type="entry name" value="TRANSCRIPTIONAL REGULATOR, MARR FAMILY"/>
    <property type="match status" value="1"/>
</dbReference>
<keyword evidence="1" id="KW-0805">Transcription regulation</keyword>
<keyword evidence="3" id="KW-0804">Transcription</keyword>
<evidence type="ECO:0000256" key="1">
    <source>
        <dbReference type="ARBA" id="ARBA00023015"/>
    </source>
</evidence>
<dbReference type="RefSeq" id="WP_312741448.1">
    <property type="nucleotide sequence ID" value="NZ_CP116968.1"/>
</dbReference>
<evidence type="ECO:0000259" key="5">
    <source>
        <dbReference type="PROSITE" id="PS51118"/>
    </source>
</evidence>
<sequence length="152" mass="16889">MVQDDPSMGVESELQDGKKIPVASMVESIVGCKWSVRLLQLCAEGHNRPGMVLRACPGLSAKVMNERWRKMIRFGIMRRTVLGQKPPVEVEYQLTPFGCRFLKILDEVRRLQEAVDDGGISKSKQSSKKEKSSAPNKSPKKVNRPSAPAAPK</sequence>
<dbReference type="PANTHER" id="PTHR33204:SF37">
    <property type="entry name" value="HTH-TYPE TRANSCRIPTIONAL REGULATOR YODB"/>
    <property type="match status" value="1"/>
</dbReference>
<keyword evidence="2" id="KW-0238">DNA-binding</keyword>
<dbReference type="InterPro" id="IPR036388">
    <property type="entry name" value="WH-like_DNA-bd_sf"/>
</dbReference>
<proteinExistence type="predicted"/>
<protein>
    <submittedName>
        <fullName evidence="6">Winged helix-turn-helix transcriptional regulator</fullName>
    </submittedName>
</protein>